<evidence type="ECO:0000259" key="1">
    <source>
        <dbReference type="Pfam" id="PF01973"/>
    </source>
</evidence>
<protein>
    <recommendedName>
        <fullName evidence="1">6-hydroxymethylpterin diphosphokinase MptE-like domain-containing protein</fullName>
    </recommendedName>
</protein>
<evidence type="ECO:0000313" key="3">
    <source>
        <dbReference type="Proteomes" id="UP000183085"/>
    </source>
</evidence>
<feature type="domain" description="6-hydroxymethylpterin diphosphokinase MptE-like" evidence="1">
    <location>
        <begin position="172"/>
        <end position="342"/>
    </location>
</feature>
<reference evidence="2 3" key="1">
    <citation type="journal article" date="2016" name="Environ. Microbiol.">
        <title>Genomic resolution of a cold subsurface aquifer community provides metabolic insights for novel microbes adapted to high CO concentrations.</title>
        <authorList>
            <person name="Probst A.J."/>
            <person name="Castelle C.J."/>
            <person name="Singh A."/>
            <person name="Brown C.T."/>
            <person name="Anantharaman K."/>
            <person name="Sharon I."/>
            <person name="Hug L.A."/>
            <person name="Burstein D."/>
            <person name="Emerson J.B."/>
            <person name="Thomas B.C."/>
            <person name="Banfield J.F."/>
        </authorList>
    </citation>
    <scope>NUCLEOTIDE SEQUENCE [LARGE SCALE GENOMIC DNA]</scope>
    <source>
        <strain evidence="2">CG2_30_40_21</strain>
    </source>
</reference>
<dbReference type="InterPro" id="IPR002826">
    <property type="entry name" value="MptE-like"/>
</dbReference>
<accession>A0A1J5E603</accession>
<dbReference type="EMBL" id="MNYI01000002">
    <property type="protein sequence ID" value="OIP43836.1"/>
    <property type="molecule type" value="Genomic_DNA"/>
</dbReference>
<comment type="caution">
    <text evidence="2">The sequence shown here is derived from an EMBL/GenBank/DDBJ whole genome shotgun (WGS) entry which is preliminary data.</text>
</comment>
<evidence type="ECO:0000313" key="2">
    <source>
        <dbReference type="EMBL" id="OIP43836.1"/>
    </source>
</evidence>
<dbReference type="AlphaFoldDB" id="A0A1J5E603"/>
<sequence>MSLLKQKDLRLFNKVNETEAKELPYPEVEGMVVSPHVNLNKINMLAILGFGYSLHINEILRKTEEKTFILVIDHDIGCFKSILSSSNLAPILTSHRVTLSIGEDPSQAVRYRIDQYYRVSTIPDIMIVEYKPATSQNPEFYQQVRKYLNEATLIATQNLATLAEHAPIWQSHILMNLPQIISSPGLKELFEKFEGFPAIIVAAGPSLDKNVDLLKEAKGKAIILCVDTALRTLINHGIQPDFVVTIDATEKNYKYYLKPVDIPEGTYLLTGPAVYPDALCLFSPNIFFSGFGHPWLVWIETFIGERGAIKLGGSVSTAGFDLAVRFGANPVIFIGQDLSFPDNKVYTEGVMQERIEEAEEYAKKLNTIWVEDIYGNQVPTTQSMWSWIRWFEYQIQQRPDITCIDATEGGAKIMGTKILTLRETIDKYCLKDVSVKEILDDTRDSYNIPPILNLLEEMGGIVKDWSRVMMLCKEGQRLSERLQEAITPQISKRALKLWREIGHLYQRILEHRGLFHLGSWNLESLLFRMEKALQTGDAAIRVQSYRDFFAEVGEYCRYSCIDVQKAQEQIRGKASHN</sequence>
<dbReference type="PANTHER" id="PTHR41786:SF1">
    <property type="entry name" value="6-HYDROXYMETHYLPTERIN DIPHOSPHOKINASE MPTE-LIKE DOMAIN-CONTAINING PROTEIN"/>
    <property type="match status" value="1"/>
</dbReference>
<dbReference type="Proteomes" id="UP000183085">
    <property type="component" value="Unassembled WGS sequence"/>
</dbReference>
<name>A0A1J5E603_9BACT</name>
<gene>
    <name evidence="2" type="ORF">AUJ95_00060</name>
</gene>
<organism evidence="2 3">
    <name type="scientific">Candidatus Desantisbacteria bacterium CG2_30_40_21</name>
    <dbReference type="NCBI Taxonomy" id="1817895"/>
    <lineage>
        <taxon>Bacteria</taxon>
        <taxon>Candidatus Desantisiibacteriota</taxon>
    </lineage>
</organism>
<dbReference type="STRING" id="1817895.AUJ95_00060"/>
<dbReference type="Pfam" id="PF01973">
    <property type="entry name" value="MptE-like"/>
    <property type="match status" value="1"/>
</dbReference>
<dbReference type="PANTHER" id="PTHR41786">
    <property type="entry name" value="MOTILITY ACCESSORY FACTOR MAF"/>
    <property type="match status" value="1"/>
</dbReference>
<proteinExistence type="predicted"/>